<evidence type="ECO:0000256" key="3">
    <source>
        <dbReference type="ARBA" id="ARBA00012733"/>
    </source>
</evidence>
<dbReference type="InterPro" id="IPR036514">
    <property type="entry name" value="SGNH_hydro_sf"/>
</dbReference>
<dbReference type="Pfam" id="PF18998">
    <property type="entry name" value="Flg_new_2"/>
    <property type="match status" value="1"/>
</dbReference>
<dbReference type="Pfam" id="PF02973">
    <property type="entry name" value="Sialidase"/>
    <property type="match status" value="1"/>
</dbReference>
<keyword evidence="7 12" id="KW-0326">Glycosidase</keyword>
<keyword evidence="6 12" id="KW-0378">Hydrolase</keyword>
<feature type="coiled-coil region" evidence="8">
    <location>
        <begin position="1750"/>
        <end position="1777"/>
    </location>
</feature>
<dbReference type="GO" id="GO:0006689">
    <property type="term" value="P:ganglioside catabolic process"/>
    <property type="evidence" value="ECO:0007669"/>
    <property type="project" value="TreeGrafter"/>
</dbReference>
<name>A0A173ZU84_9FIRM</name>
<reference evidence="12 13" key="1">
    <citation type="submission" date="2015-09" db="EMBL/GenBank/DDBJ databases">
        <authorList>
            <consortium name="Pathogen Informatics"/>
        </authorList>
    </citation>
    <scope>NUCLEOTIDE SEQUENCE [LARGE SCALE GENOMIC DNA]</scope>
    <source>
        <strain evidence="12 13">2789STDY5834841</strain>
    </source>
</reference>
<sequence length="1975" mass="218627">MRDWKRWTAVLLAGSLAFTAADDMKLIVQAYEMQNEQGQESYQAESKSKLDDLKEKAVLFQEFQGEEQRFDGTRAVDVSDHAEQIHKIETGSVVFRFKASKKADGVLLGAKDKTIDLPTDLNRGSDCTSFFIRANEKFRMVYKHTAAEHVGPASFSDGNWHTAVVSSQNEKSMRLTIDGQEMWSNTDAGNRGLFSKQSVLDQVTIGAQKTKDGQVYKGFQGEISHVIITSETLTDADAIAISKPETSGEIASGSAVGEMFQIQYGDNSWVFTGGEAVQGGFAQTRGVRNYVGQFEEYVRWTKAGNENGRQRYTINTGKAGQTLKDVVDNYQTLVADYSPKAAAYLVGKEDYQAGEAGIASFQDSLRQFINLSLGLKENGKGFAVIQKPFAVKDDAVNATIMLYCKAVDEVVKEYEDESEKLDRIVVVDHFAQTNQDDFKNNKLKDGQTLNAAGHFEIGKQFSAATIKTTDSYPGNGVTLNLKEEEQPDVYLNVLPVVTAENAGLHVQIPETNETSWRYELSIGDKKITGSADGNTFTITGAESGKEYLFKCISSDGTTQLQTVTGKTEAGNVGIAYGQTLDEKQKVLSEKLKEKDKMTWLFMGDSITHAALWTKGYDGIAQTFEKYLKDEMGRASDTVINTAVSGATTTSTLNNIEQRLEKYTPDVVSIMLGTNDAATGGLTADIYKKNLETIIEKIRNKNKDAVIILRTPTPMWNTGSREANIPQYIAKMKQVADEQNLIYIDQYTELQKAFNDYGWLKKDTVLFGNNLHPGANGHLLMTRHFLKGCGLWKEDSAIANLFYEMPINEKTSEITPEVIKTPNRIGVSLEKLKEDSKSQIGAVHLKAVSKASGQTYETDAEAGEKLIVLKNLPENQKYEVEVSAWLKDRAEKTVFQKQEIELNNTLEEAFDICLSDEKVENLNEGTTVGTFTVNEMAPEGNYVFSLCTGEGDTHNPYFAIENGVLKTAKKLEEGKTYTIRLKAKNAEAEKEKIFKIYAVGRGLVFRKEDQKIAVGSPVELSTKDYAEKLMKLEEGTILVHYTSTSDQAIQSLFSVSNAKAGHENRHFHVYIRPEGVLGCEIRNESAMNYGFKAANAVKADYKGKPAENIIALQADKEKGTYQLFANGEKVLTVDAAALGGYRFISEITGLDTVSLGATKRGGINKYTFGGNIHKIEVYETPLTDEELIEETKKTAYPELQQIFHKNDGTGANYYRIPALLTLKSGTVISAADARFGGTHDSPNNIDIAVARSEDGGKNWSKPELPFHYEDYEDNTLEIPVGTQTRVNQSASFIDPVLLQDEETERVFLISDAMAAGYGSPQAVTGSGYKEIQGKKYLKLQKAGETDYNYTVRENGVIYNDTTNQPTEYSLNSNFEILKDNVLQTVKQKSSRFDPTNGSGQLVTDETDKDVPMNIMYADAVFKALPTTWLYMKYSDDDGKTWSDPILLNGMVKAEDSRVLVTGPGRGMQIKNGEYKGRLIVPVYDTAQSGIIYSDDHGATWNYAKGPSTKKAAMSESQIVEMPDGTLRVYARSTGSKIAEAVSLDGGKTWTEAAYVPGMTQPGWGSQLSVIRYGGLIEGKPALIMSTPAGVGNYRRDGRVKIGLITDTGKEGSEKYKIDWTYDYSVDSKNAGFAYSCLSELPNHQIGLMYEKYDSYNPAELHSQDIMKYEELSLSELMGKEVVEIIPQTEGKGTVSQRNTVKKGSKITIEAYPEEGYQFVRWEDEKGNPVSEQEKYTFDAKESAAFTAVFEQEKEEVDKSHLKEAIRHAEEQMQDEKYQDVIPVVREEYEEAYKNAKAIDEKPDATSEEVETAYKTLIEVGKRLTMYKGDLTELQAAYDLYAGKDLSIYTQDSKTVLEEALKEAEKVLKLGENAVKEDVNEALEKLQKAIEGLEKSEPNPPTDPEFPTDPDSGNTDIVNPDNSLSPDDTPSTNGTPSASDEKAVATGDKETPVGWTTLGFAAMLAAAGRFLGRKKRR</sequence>
<evidence type="ECO:0000313" key="13">
    <source>
        <dbReference type="Proteomes" id="UP000095787"/>
    </source>
</evidence>
<comment type="similarity">
    <text evidence="2">Belongs to the glycosyl hydrolase 33 family.</text>
</comment>
<dbReference type="EMBL" id="CYZO01000008">
    <property type="protein sequence ID" value="CUN79199.1"/>
    <property type="molecule type" value="Genomic_DNA"/>
</dbReference>
<proteinExistence type="inferred from homology"/>
<dbReference type="InterPro" id="IPR011040">
    <property type="entry name" value="Sialidase"/>
</dbReference>
<dbReference type="Proteomes" id="UP000095787">
    <property type="component" value="Unassembled WGS sequence"/>
</dbReference>
<keyword evidence="4" id="KW-0732">Signal</keyword>
<evidence type="ECO:0000256" key="7">
    <source>
        <dbReference type="ARBA" id="ARBA00023295"/>
    </source>
</evidence>
<dbReference type="SMART" id="SM00282">
    <property type="entry name" value="LamG"/>
    <property type="match status" value="1"/>
</dbReference>
<dbReference type="GO" id="GO:0004308">
    <property type="term" value="F:exo-alpha-sialidase activity"/>
    <property type="evidence" value="ECO:0007669"/>
    <property type="project" value="UniProtKB-EC"/>
</dbReference>
<dbReference type="GO" id="GO:0009313">
    <property type="term" value="P:oligosaccharide catabolic process"/>
    <property type="evidence" value="ECO:0007669"/>
    <property type="project" value="TreeGrafter"/>
</dbReference>
<feature type="compositionally biased region" description="Polar residues" evidence="9">
    <location>
        <begin position="1910"/>
        <end position="1936"/>
    </location>
</feature>
<evidence type="ECO:0000256" key="8">
    <source>
        <dbReference type="SAM" id="Coils"/>
    </source>
</evidence>
<dbReference type="Gene3D" id="2.40.220.10">
    <property type="entry name" value="Intramolecular Trans-sialidase, Domain 3"/>
    <property type="match status" value="1"/>
</dbReference>
<dbReference type="Pfam" id="PF07554">
    <property type="entry name" value="FIVAR"/>
    <property type="match status" value="2"/>
</dbReference>
<keyword evidence="8" id="KW-0175">Coiled coil</keyword>
<dbReference type="SUPFAM" id="SSF49899">
    <property type="entry name" value="Concanavalin A-like lectins/glucanases"/>
    <property type="match status" value="2"/>
</dbReference>
<dbReference type="GO" id="GO:0016020">
    <property type="term" value="C:membrane"/>
    <property type="evidence" value="ECO:0007669"/>
    <property type="project" value="TreeGrafter"/>
</dbReference>
<dbReference type="Gene3D" id="2.60.120.200">
    <property type="match status" value="2"/>
</dbReference>
<dbReference type="Gene3D" id="3.40.50.1110">
    <property type="entry name" value="SGNH hydrolase"/>
    <property type="match status" value="2"/>
</dbReference>
<dbReference type="Pfam" id="PF02210">
    <property type="entry name" value="Laminin_G_2"/>
    <property type="match status" value="1"/>
</dbReference>
<dbReference type="InterPro" id="IPR004124">
    <property type="entry name" value="Glyco_hydro_33_N"/>
</dbReference>
<dbReference type="GO" id="GO:0005737">
    <property type="term" value="C:cytoplasm"/>
    <property type="evidence" value="ECO:0007669"/>
    <property type="project" value="TreeGrafter"/>
</dbReference>
<evidence type="ECO:0000256" key="9">
    <source>
        <dbReference type="SAM" id="MobiDB-lite"/>
    </source>
</evidence>
<dbReference type="Pfam" id="PF13472">
    <property type="entry name" value="Lipase_GDSL_2"/>
    <property type="match status" value="1"/>
</dbReference>
<dbReference type="SUPFAM" id="SSF50939">
    <property type="entry name" value="Sialidases"/>
    <property type="match status" value="1"/>
</dbReference>
<feature type="domain" description="Laminin G" evidence="11">
    <location>
        <begin position="67"/>
        <end position="254"/>
    </location>
</feature>
<feature type="region of interest" description="Disordered" evidence="9">
    <location>
        <begin position="1890"/>
        <end position="1951"/>
    </location>
</feature>
<dbReference type="PANTHER" id="PTHR10628:SF30">
    <property type="entry name" value="EXO-ALPHA-SIALIDASE"/>
    <property type="match status" value="1"/>
</dbReference>
<dbReference type="InterPro" id="IPR026856">
    <property type="entry name" value="Sialidase_fam"/>
</dbReference>
<dbReference type="InterPro" id="IPR013830">
    <property type="entry name" value="SGNH_hydro"/>
</dbReference>
<feature type="compositionally biased region" description="Basic and acidic residues" evidence="9">
    <location>
        <begin position="1937"/>
        <end position="1949"/>
    </location>
</feature>
<dbReference type="CDD" id="cd15482">
    <property type="entry name" value="Sialidase_non-viral"/>
    <property type="match status" value="1"/>
</dbReference>
<dbReference type="InterPro" id="IPR023364">
    <property type="entry name" value="Trans_sialidase_dom3"/>
</dbReference>
<dbReference type="SUPFAM" id="SSF52266">
    <property type="entry name" value="SGNH hydrolase"/>
    <property type="match status" value="2"/>
</dbReference>
<evidence type="ECO:0000256" key="2">
    <source>
        <dbReference type="ARBA" id="ARBA00009348"/>
    </source>
</evidence>
<dbReference type="PANTHER" id="PTHR10628">
    <property type="entry name" value="SIALIDASE"/>
    <property type="match status" value="1"/>
</dbReference>
<gene>
    <name evidence="12" type="primary">nanB_2</name>
    <name evidence="12" type="ORF">ERS852456_00832</name>
</gene>
<keyword evidence="10" id="KW-1133">Transmembrane helix</keyword>
<dbReference type="InterPro" id="IPR001791">
    <property type="entry name" value="Laminin_G"/>
</dbReference>
<dbReference type="InterPro" id="IPR044060">
    <property type="entry name" value="Bacterial_rp_domain"/>
</dbReference>
<dbReference type="Pfam" id="PF13088">
    <property type="entry name" value="BNR_2"/>
    <property type="match status" value="1"/>
</dbReference>
<keyword evidence="10" id="KW-0812">Transmembrane</keyword>
<dbReference type="InterPro" id="IPR013320">
    <property type="entry name" value="ConA-like_dom_sf"/>
</dbReference>
<evidence type="ECO:0000256" key="4">
    <source>
        <dbReference type="ARBA" id="ARBA00022729"/>
    </source>
</evidence>
<dbReference type="Gene3D" id="1.20.1270.90">
    <property type="entry name" value="AF1782-like"/>
    <property type="match status" value="2"/>
</dbReference>
<evidence type="ECO:0000259" key="11">
    <source>
        <dbReference type="PROSITE" id="PS50025"/>
    </source>
</evidence>
<keyword evidence="10" id="KW-0472">Membrane</keyword>
<evidence type="ECO:0000313" key="12">
    <source>
        <dbReference type="EMBL" id="CUN79199.1"/>
    </source>
</evidence>
<dbReference type="PROSITE" id="PS50025">
    <property type="entry name" value="LAM_G_DOMAIN"/>
    <property type="match status" value="1"/>
</dbReference>
<organism evidence="12 13">
    <name type="scientific">[Ruminococcus] torques</name>
    <dbReference type="NCBI Taxonomy" id="33039"/>
    <lineage>
        <taxon>Bacteria</taxon>
        <taxon>Bacillati</taxon>
        <taxon>Bacillota</taxon>
        <taxon>Clostridia</taxon>
        <taxon>Lachnospirales</taxon>
        <taxon>Lachnospiraceae</taxon>
        <taxon>Mediterraneibacter</taxon>
    </lineage>
</organism>
<dbReference type="RefSeq" id="WP_055158740.1">
    <property type="nucleotide sequence ID" value="NZ_CYZO01000008.1"/>
</dbReference>
<accession>A0A173ZU84</accession>
<keyword evidence="5" id="KW-0677">Repeat</keyword>
<feature type="transmembrane region" description="Helical" evidence="10">
    <location>
        <begin position="1951"/>
        <end position="1970"/>
    </location>
</feature>
<dbReference type="EC" id="3.2.1.18" evidence="3"/>
<dbReference type="InterPro" id="IPR036278">
    <property type="entry name" value="Sialidase_sf"/>
</dbReference>
<comment type="catalytic activity">
    <reaction evidence="1">
        <text>Hydrolysis of alpha-(2-&gt;3)-, alpha-(2-&gt;6)-, alpha-(2-&gt;8)- glycosidic linkages of terminal sialic acid residues in oligosaccharides, glycoproteins, glycolipids, colominic acid and synthetic substrates.</text>
        <dbReference type="EC" id="3.2.1.18"/>
    </reaction>
</comment>
<protein>
    <recommendedName>
        <fullName evidence="3">exo-alpha-sialidase</fullName>
        <ecNumber evidence="3">3.2.1.18</ecNumber>
    </recommendedName>
</protein>
<dbReference type="Gene3D" id="2.120.10.10">
    <property type="match status" value="1"/>
</dbReference>
<evidence type="ECO:0000256" key="5">
    <source>
        <dbReference type="ARBA" id="ARBA00022737"/>
    </source>
</evidence>
<evidence type="ECO:0000256" key="6">
    <source>
        <dbReference type="ARBA" id="ARBA00022801"/>
    </source>
</evidence>
<evidence type="ECO:0000256" key="1">
    <source>
        <dbReference type="ARBA" id="ARBA00000427"/>
    </source>
</evidence>
<evidence type="ECO:0000256" key="10">
    <source>
        <dbReference type="SAM" id="Phobius"/>
    </source>
</evidence>